<dbReference type="EMBL" id="PZJG01000001">
    <property type="protein sequence ID" value="RAK50188.1"/>
    <property type="molecule type" value="Genomic_DNA"/>
</dbReference>
<dbReference type="Proteomes" id="UP000249579">
    <property type="component" value="Unassembled WGS sequence"/>
</dbReference>
<feature type="region of interest" description="Disordered" evidence="1">
    <location>
        <begin position="107"/>
        <end position="138"/>
    </location>
</feature>
<protein>
    <submittedName>
        <fullName evidence="2">Uncharacterized protein</fullName>
    </submittedName>
</protein>
<sequence length="138" mass="15959">MRNIQLADDLIKKTFGENITEGIERKRFDATDKHVTWSTEFAEYDASILCTVSQNGMKFKVSADDVPDSFVIEQFNRVKHIREELFKEEDDDQLTIDDVEVEEQVTMAGTDELKEQTSDDDLEILSESKIEDEEDESE</sequence>
<dbReference type="OrthoDB" id="9901063at2"/>
<dbReference type="AlphaFoldDB" id="A0A328AAT0"/>
<feature type="compositionally biased region" description="Acidic residues" evidence="1">
    <location>
        <begin position="118"/>
        <end position="138"/>
    </location>
</feature>
<evidence type="ECO:0000256" key="1">
    <source>
        <dbReference type="SAM" id="MobiDB-lite"/>
    </source>
</evidence>
<comment type="caution">
    <text evidence="2">The sequence shown here is derived from an EMBL/GenBank/DDBJ whole genome shotgun (WGS) entry which is preliminary data.</text>
</comment>
<accession>A0A328AAT0</accession>
<name>A0A328AAT0_9STAP</name>
<proteinExistence type="predicted"/>
<reference evidence="2 3" key="1">
    <citation type="journal article" date="2018" name="Front. Microbiol.">
        <title>Description and Comparative Genomics of Macrococcus caseolyticus subsp. hominis subsp. nov., Macrococcus goetzii sp. nov., Macrococcus epidermidis sp. nov., and Macrococcus bohemicus sp. nov., Novel Macrococci From Human Clinical Material With Virulence Potential and Suspected Uptake of Foreign DNA by Natural Transformation.</title>
        <authorList>
            <person name="Maslanova I."/>
            <person name="Wertheimer Z."/>
            <person name="Sedlacek I."/>
            <person name="Svec P."/>
            <person name="Indrakova A."/>
            <person name="Kovarovic V."/>
            <person name="Schumann P."/>
            <person name="Sproer C."/>
            <person name="Kralova S."/>
            <person name="Sedo O."/>
            <person name="Kristofova L."/>
            <person name="Vrbovska V."/>
            <person name="Fuzik T."/>
            <person name="Petras P."/>
            <person name="Zdrahal Z."/>
            <person name="Ruzickova V."/>
            <person name="Doskar J."/>
            <person name="Pantucek R."/>
        </authorList>
    </citation>
    <scope>NUCLEOTIDE SEQUENCE [LARGE SCALE GENOMIC DNA]</scope>
    <source>
        <strain evidence="2 3">03/115</strain>
    </source>
</reference>
<gene>
    <name evidence="2" type="ORF">BHX94_01620</name>
</gene>
<dbReference type="RefSeq" id="WP_111744735.1">
    <property type="nucleotide sequence ID" value="NZ_JBHSQY010000001.1"/>
</dbReference>
<evidence type="ECO:0000313" key="3">
    <source>
        <dbReference type="Proteomes" id="UP000249579"/>
    </source>
</evidence>
<organism evidence="2 3">
    <name type="scientific">Macrococcoides bohemicum</name>
    <dbReference type="NCBI Taxonomy" id="1903056"/>
    <lineage>
        <taxon>Bacteria</taxon>
        <taxon>Bacillati</taxon>
        <taxon>Bacillota</taxon>
        <taxon>Bacilli</taxon>
        <taxon>Bacillales</taxon>
        <taxon>Staphylococcaceae</taxon>
        <taxon>Macrococcoides</taxon>
    </lineage>
</organism>
<evidence type="ECO:0000313" key="2">
    <source>
        <dbReference type="EMBL" id="RAK50188.1"/>
    </source>
</evidence>